<name>A0A0C2ZBC6_9AGAM</name>
<evidence type="ECO:0000313" key="1">
    <source>
        <dbReference type="EMBL" id="KIM50362.1"/>
    </source>
</evidence>
<dbReference type="OrthoDB" id="2804090at2759"/>
<dbReference type="Proteomes" id="UP000053989">
    <property type="component" value="Unassembled WGS sequence"/>
</dbReference>
<proteinExistence type="predicted"/>
<dbReference type="EMBL" id="KN822481">
    <property type="protein sequence ID" value="KIM50362.1"/>
    <property type="molecule type" value="Genomic_DNA"/>
</dbReference>
<sequence>VLANYKDNIITSPNCDSILEPFIFKDNRIVPLHDGRFSFVDCFQWPQLHAEWYIWSTCI</sequence>
<evidence type="ECO:0000313" key="2">
    <source>
        <dbReference type="Proteomes" id="UP000053989"/>
    </source>
</evidence>
<dbReference type="AlphaFoldDB" id="A0A0C2ZBC6"/>
<reference evidence="2" key="2">
    <citation type="submission" date="2015-01" db="EMBL/GenBank/DDBJ databases">
        <title>Evolutionary Origins and Diversification of the Mycorrhizal Mutualists.</title>
        <authorList>
            <consortium name="DOE Joint Genome Institute"/>
            <consortium name="Mycorrhizal Genomics Consortium"/>
            <person name="Kohler A."/>
            <person name="Kuo A."/>
            <person name="Nagy L.G."/>
            <person name="Floudas D."/>
            <person name="Copeland A."/>
            <person name="Barry K.W."/>
            <person name="Cichocki N."/>
            <person name="Veneault-Fourrey C."/>
            <person name="LaButti K."/>
            <person name="Lindquist E.A."/>
            <person name="Lipzen A."/>
            <person name="Lundell T."/>
            <person name="Morin E."/>
            <person name="Murat C."/>
            <person name="Riley R."/>
            <person name="Ohm R."/>
            <person name="Sun H."/>
            <person name="Tunlid A."/>
            <person name="Henrissat B."/>
            <person name="Grigoriev I.V."/>
            <person name="Hibbett D.S."/>
            <person name="Martin F."/>
        </authorList>
    </citation>
    <scope>NUCLEOTIDE SEQUENCE [LARGE SCALE GENOMIC DNA]</scope>
    <source>
        <strain evidence="2">Foug A</strain>
    </source>
</reference>
<accession>A0A0C2ZBC6</accession>
<keyword evidence="2" id="KW-1185">Reference proteome</keyword>
<organism evidence="1 2">
    <name type="scientific">Scleroderma citrinum Foug A</name>
    <dbReference type="NCBI Taxonomy" id="1036808"/>
    <lineage>
        <taxon>Eukaryota</taxon>
        <taxon>Fungi</taxon>
        <taxon>Dikarya</taxon>
        <taxon>Basidiomycota</taxon>
        <taxon>Agaricomycotina</taxon>
        <taxon>Agaricomycetes</taxon>
        <taxon>Agaricomycetidae</taxon>
        <taxon>Boletales</taxon>
        <taxon>Sclerodermatineae</taxon>
        <taxon>Sclerodermataceae</taxon>
        <taxon>Scleroderma</taxon>
    </lineage>
</organism>
<protein>
    <submittedName>
        <fullName evidence="1">Uncharacterized protein</fullName>
    </submittedName>
</protein>
<feature type="non-terminal residue" evidence="1">
    <location>
        <position position="59"/>
    </location>
</feature>
<gene>
    <name evidence="1" type="ORF">SCLCIDRAFT_40751</name>
</gene>
<reference evidence="1 2" key="1">
    <citation type="submission" date="2014-04" db="EMBL/GenBank/DDBJ databases">
        <authorList>
            <consortium name="DOE Joint Genome Institute"/>
            <person name="Kuo A."/>
            <person name="Kohler A."/>
            <person name="Nagy L.G."/>
            <person name="Floudas D."/>
            <person name="Copeland A."/>
            <person name="Barry K.W."/>
            <person name="Cichocki N."/>
            <person name="Veneault-Fourrey C."/>
            <person name="LaButti K."/>
            <person name="Lindquist E.A."/>
            <person name="Lipzen A."/>
            <person name="Lundell T."/>
            <person name="Morin E."/>
            <person name="Murat C."/>
            <person name="Sun H."/>
            <person name="Tunlid A."/>
            <person name="Henrissat B."/>
            <person name="Grigoriev I.V."/>
            <person name="Hibbett D.S."/>
            <person name="Martin F."/>
            <person name="Nordberg H.P."/>
            <person name="Cantor M.N."/>
            <person name="Hua S.X."/>
        </authorList>
    </citation>
    <scope>NUCLEOTIDE SEQUENCE [LARGE SCALE GENOMIC DNA]</scope>
    <source>
        <strain evidence="1 2">Foug A</strain>
    </source>
</reference>
<dbReference type="HOGENOM" id="CLU_125776_3_0_1"/>
<dbReference type="InParanoid" id="A0A0C2ZBC6"/>
<feature type="non-terminal residue" evidence="1">
    <location>
        <position position="1"/>
    </location>
</feature>